<dbReference type="Proteomes" id="UP000504636">
    <property type="component" value="Unplaced"/>
</dbReference>
<sequence length="74" mass="8290">MTGQGMFLQFAVHVLHASQEIRLRGCASFAFFCLVTSNQSENMASADLSHITQRKGVRLITWGDKFLTFYATMA</sequence>
<organism evidence="1">
    <name type="scientific">Mytilinidion resinicola</name>
    <dbReference type="NCBI Taxonomy" id="574789"/>
    <lineage>
        <taxon>Eukaryota</taxon>
        <taxon>Fungi</taxon>
        <taxon>Dikarya</taxon>
        <taxon>Ascomycota</taxon>
        <taxon>Pezizomycotina</taxon>
        <taxon>Dothideomycetes</taxon>
        <taxon>Pleosporomycetidae</taxon>
        <taxon>Mytilinidiales</taxon>
        <taxon>Mytilinidiaceae</taxon>
        <taxon>Mytilinidion</taxon>
    </lineage>
</organism>
<evidence type="ECO:0000313" key="2">
    <source>
        <dbReference type="Proteomes" id="UP000504636"/>
    </source>
</evidence>
<reference evidence="3" key="2">
    <citation type="submission" date="2020-04" db="EMBL/GenBank/DDBJ databases">
        <authorList>
            <consortium name="NCBI Genome Project"/>
        </authorList>
    </citation>
    <scope>NUCLEOTIDE SEQUENCE</scope>
    <source>
        <strain evidence="3">CBS 304.34</strain>
    </source>
</reference>
<reference evidence="3" key="3">
    <citation type="submission" date="2025-04" db="UniProtKB">
        <authorList>
            <consortium name="RefSeq"/>
        </authorList>
    </citation>
    <scope>IDENTIFICATION</scope>
    <source>
        <strain evidence="3">CBS 304.34</strain>
    </source>
</reference>
<keyword evidence="2" id="KW-1185">Reference proteome</keyword>
<gene>
    <name evidence="1 3" type="ORF">BDZ99DRAFT_114351</name>
</gene>
<name>A0A6A6Y941_9PEZI</name>
<dbReference type="EMBL" id="MU003710">
    <property type="protein sequence ID" value="KAF2805159.1"/>
    <property type="molecule type" value="Genomic_DNA"/>
</dbReference>
<protein>
    <submittedName>
        <fullName evidence="1 3">Uncharacterized protein</fullName>
    </submittedName>
</protein>
<dbReference type="RefSeq" id="XP_033572123.1">
    <property type="nucleotide sequence ID" value="XM_033712456.1"/>
</dbReference>
<dbReference type="GeneID" id="54453349"/>
<reference evidence="1 3" key="1">
    <citation type="journal article" date="2020" name="Stud. Mycol.">
        <title>101 Dothideomycetes genomes: a test case for predicting lifestyles and emergence of pathogens.</title>
        <authorList>
            <person name="Haridas S."/>
            <person name="Albert R."/>
            <person name="Binder M."/>
            <person name="Bloem J."/>
            <person name="Labutti K."/>
            <person name="Salamov A."/>
            <person name="Andreopoulos B."/>
            <person name="Baker S."/>
            <person name="Barry K."/>
            <person name="Bills G."/>
            <person name="Bluhm B."/>
            <person name="Cannon C."/>
            <person name="Castanera R."/>
            <person name="Culley D."/>
            <person name="Daum C."/>
            <person name="Ezra D."/>
            <person name="Gonzalez J."/>
            <person name="Henrissat B."/>
            <person name="Kuo A."/>
            <person name="Liang C."/>
            <person name="Lipzen A."/>
            <person name="Lutzoni F."/>
            <person name="Magnuson J."/>
            <person name="Mondo S."/>
            <person name="Nolan M."/>
            <person name="Ohm R."/>
            <person name="Pangilinan J."/>
            <person name="Park H.-J."/>
            <person name="Ramirez L."/>
            <person name="Alfaro M."/>
            <person name="Sun H."/>
            <person name="Tritt A."/>
            <person name="Yoshinaga Y."/>
            <person name="Zwiers L.-H."/>
            <person name="Turgeon B."/>
            <person name="Goodwin S."/>
            <person name="Spatafora J."/>
            <person name="Crous P."/>
            <person name="Grigoriev I."/>
        </authorList>
    </citation>
    <scope>NUCLEOTIDE SEQUENCE</scope>
    <source>
        <strain evidence="1 3">CBS 304.34</strain>
    </source>
</reference>
<proteinExistence type="predicted"/>
<evidence type="ECO:0000313" key="3">
    <source>
        <dbReference type="RefSeq" id="XP_033572123.1"/>
    </source>
</evidence>
<accession>A0A6A6Y941</accession>
<evidence type="ECO:0000313" key="1">
    <source>
        <dbReference type="EMBL" id="KAF2805159.1"/>
    </source>
</evidence>
<dbReference type="AlphaFoldDB" id="A0A6A6Y941"/>